<dbReference type="InterPro" id="IPR027012">
    <property type="entry name" value="Enkurin_dom"/>
</dbReference>
<sequence length="208" mass="24659">MGPAKVEIPSPDKFLRKHYKEPKLSDKIVPFSEDSLKRMSISTRTDNSWMQTQSKKDFIKSNAIENILTPPRKPRASYAFTKNGDKQLLEPSGLVPKYVNKKDYGQTPEYLQQRKEEERRAQEEYKKYVRECLSQEATKQLSEEERLSTLQGLKKNWEEMNHRYQCLSIIMDTIPKRTRKEKLEVQMKQLERDIDLMETHQTIYIANN</sequence>
<feature type="domain" description="Enkurin" evidence="6">
    <location>
        <begin position="113"/>
        <end position="205"/>
    </location>
</feature>
<dbReference type="Pfam" id="PF13864">
    <property type="entry name" value="Enkurin"/>
    <property type="match status" value="1"/>
</dbReference>
<evidence type="ECO:0000256" key="2">
    <source>
        <dbReference type="ARBA" id="ARBA00004245"/>
    </source>
</evidence>
<organism evidence="7 8">
    <name type="scientific">Aldrovandia affinis</name>
    <dbReference type="NCBI Taxonomy" id="143900"/>
    <lineage>
        <taxon>Eukaryota</taxon>
        <taxon>Metazoa</taxon>
        <taxon>Chordata</taxon>
        <taxon>Craniata</taxon>
        <taxon>Vertebrata</taxon>
        <taxon>Euteleostomi</taxon>
        <taxon>Actinopterygii</taxon>
        <taxon>Neopterygii</taxon>
        <taxon>Teleostei</taxon>
        <taxon>Notacanthiformes</taxon>
        <taxon>Halosauridae</taxon>
        <taxon>Aldrovandia</taxon>
    </lineage>
</organism>
<comment type="subcellular location">
    <subcellularLocation>
        <location evidence="1">Cell projection</location>
        <location evidence="1">Cilium</location>
    </subcellularLocation>
    <subcellularLocation>
        <location evidence="2">Cytoplasm</location>
        <location evidence="2">Cytoskeleton</location>
    </subcellularLocation>
</comment>
<evidence type="ECO:0000313" key="7">
    <source>
        <dbReference type="EMBL" id="KAJ8396790.1"/>
    </source>
</evidence>
<reference evidence="7" key="1">
    <citation type="journal article" date="2023" name="Science">
        <title>Genome structures resolve the early diversification of teleost fishes.</title>
        <authorList>
            <person name="Parey E."/>
            <person name="Louis A."/>
            <person name="Montfort J."/>
            <person name="Bouchez O."/>
            <person name="Roques C."/>
            <person name="Iampietro C."/>
            <person name="Lluch J."/>
            <person name="Castinel A."/>
            <person name="Donnadieu C."/>
            <person name="Desvignes T."/>
            <person name="Floi Bucao C."/>
            <person name="Jouanno E."/>
            <person name="Wen M."/>
            <person name="Mejri S."/>
            <person name="Dirks R."/>
            <person name="Jansen H."/>
            <person name="Henkel C."/>
            <person name="Chen W.J."/>
            <person name="Zahm M."/>
            <person name="Cabau C."/>
            <person name="Klopp C."/>
            <person name="Thompson A.W."/>
            <person name="Robinson-Rechavi M."/>
            <person name="Braasch I."/>
            <person name="Lecointre G."/>
            <person name="Bobe J."/>
            <person name="Postlethwait J.H."/>
            <person name="Berthelot C."/>
            <person name="Roest Crollius H."/>
            <person name="Guiguen Y."/>
        </authorList>
    </citation>
    <scope>NUCLEOTIDE SEQUENCE</scope>
    <source>
        <strain evidence="7">NC1722</strain>
    </source>
</reference>
<proteinExistence type="predicted"/>
<keyword evidence="4" id="KW-0206">Cytoskeleton</keyword>
<evidence type="ECO:0000256" key="5">
    <source>
        <dbReference type="ARBA" id="ARBA00023273"/>
    </source>
</evidence>
<keyword evidence="5" id="KW-0966">Cell projection</keyword>
<name>A0AAD7S6A7_9TELE</name>
<keyword evidence="8" id="KW-1185">Reference proteome</keyword>
<evidence type="ECO:0000256" key="4">
    <source>
        <dbReference type="ARBA" id="ARBA00023212"/>
    </source>
</evidence>
<dbReference type="Proteomes" id="UP001221898">
    <property type="component" value="Unassembled WGS sequence"/>
</dbReference>
<accession>A0AAD7S6A7</accession>
<evidence type="ECO:0000259" key="6">
    <source>
        <dbReference type="PROSITE" id="PS51665"/>
    </source>
</evidence>
<dbReference type="AlphaFoldDB" id="A0AAD7S6A7"/>
<evidence type="ECO:0000256" key="3">
    <source>
        <dbReference type="ARBA" id="ARBA00022490"/>
    </source>
</evidence>
<dbReference type="InterPro" id="IPR052102">
    <property type="entry name" value="Enkurin_domain-protein"/>
</dbReference>
<dbReference type="GO" id="GO:0005516">
    <property type="term" value="F:calmodulin binding"/>
    <property type="evidence" value="ECO:0007669"/>
    <property type="project" value="TreeGrafter"/>
</dbReference>
<gene>
    <name evidence="7" type="ORF">AAFF_G00013890</name>
</gene>
<dbReference type="PROSITE" id="PS51665">
    <property type="entry name" value="ENKURIN"/>
    <property type="match status" value="1"/>
</dbReference>
<evidence type="ECO:0000313" key="8">
    <source>
        <dbReference type="Proteomes" id="UP001221898"/>
    </source>
</evidence>
<dbReference type="GO" id="GO:0001669">
    <property type="term" value="C:acrosomal vesicle"/>
    <property type="evidence" value="ECO:0007669"/>
    <property type="project" value="TreeGrafter"/>
</dbReference>
<protein>
    <recommendedName>
        <fullName evidence="6">Enkurin domain-containing protein</fullName>
    </recommendedName>
</protein>
<evidence type="ECO:0000256" key="1">
    <source>
        <dbReference type="ARBA" id="ARBA00004138"/>
    </source>
</evidence>
<keyword evidence="3" id="KW-0963">Cytoplasm</keyword>
<dbReference type="GO" id="GO:0005879">
    <property type="term" value="C:axonemal microtubule"/>
    <property type="evidence" value="ECO:0007669"/>
    <property type="project" value="TreeGrafter"/>
</dbReference>
<dbReference type="EMBL" id="JAINUG010000103">
    <property type="protein sequence ID" value="KAJ8396790.1"/>
    <property type="molecule type" value="Genomic_DNA"/>
</dbReference>
<dbReference type="PANTHER" id="PTHR21490">
    <property type="entry name" value="ENKURIN-RELATED"/>
    <property type="match status" value="1"/>
</dbReference>
<dbReference type="PANTHER" id="PTHR21490:SF0">
    <property type="entry name" value="ENKURIN"/>
    <property type="match status" value="1"/>
</dbReference>
<comment type="caution">
    <text evidence="7">The sequence shown here is derived from an EMBL/GenBank/DDBJ whole genome shotgun (WGS) entry which is preliminary data.</text>
</comment>